<sequence>MAADTQKGITDLWISESPHVPPGYTLVQSGLNMNEKGAARYLAYMREEGAALTNLVLHVAWAEPSRVYQSEQLNLNEGAPGVGGGHAVPFYLAYAKAAEEGDSEIIDINVIKATDSLEHGWERIPFDLNSSVAGAPPLNLAFLRS</sequence>
<protein>
    <submittedName>
        <fullName evidence="1">Uncharacterized protein</fullName>
    </submittedName>
</protein>
<accession>A0ABN1UY17</accession>
<proteinExistence type="predicted"/>
<gene>
    <name evidence="1" type="ORF">GCM10009654_30990</name>
</gene>
<dbReference type="Proteomes" id="UP001501371">
    <property type="component" value="Unassembled WGS sequence"/>
</dbReference>
<evidence type="ECO:0000313" key="1">
    <source>
        <dbReference type="EMBL" id="GAA1171592.1"/>
    </source>
</evidence>
<reference evidence="1 2" key="1">
    <citation type="journal article" date="2019" name="Int. J. Syst. Evol. Microbiol.">
        <title>The Global Catalogue of Microorganisms (GCM) 10K type strain sequencing project: providing services to taxonomists for standard genome sequencing and annotation.</title>
        <authorList>
            <consortium name="The Broad Institute Genomics Platform"/>
            <consortium name="The Broad Institute Genome Sequencing Center for Infectious Disease"/>
            <person name="Wu L."/>
            <person name="Ma J."/>
        </authorList>
    </citation>
    <scope>NUCLEOTIDE SEQUENCE [LARGE SCALE GENOMIC DNA]</scope>
    <source>
        <strain evidence="1 2">JCM 12696</strain>
    </source>
</reference>
<comment type="caution">
    <text evidence="1">The sequence shown here is derived from an EMBL/GenBank/DDBJ whole genome shotgun (WGS) entry which is preliminary data.</text>
</comment>
<organism evidence="1 2">
    <name type="scientific">Streptomyces hebeiensis</name>
    <dbReference type="NCBI Taxonomy" id="229486"/>
    <lineage>
        <taxon>Bacteria</taxon>
        <taxon>Bacillati</taxon>
        <taxon>Actinomycetota</taxon>
        <taxon>Actinomycetes</taxon>
        <taxon>Kitasatosporales</taxon>
        <taxon>Streptomycetaceae</taxon>
        <taxon>Streptomyces</taxon>
    </lineage>
</organism>
<evidence type="ECO:0000313" key="2">
    <source>
        <dbReference type="Proteomes" id="UP001501371"/>
    </source>
</evidence>
<dbReference type="EMBL" id="BAAAKV010000025">
    <property type="protein sequence ID" value="GAA1171592.1"/>
    <property type="molecule type" value="Genomic_DNA"/>
</dbReference>
<keyword evidence="2" id="KW-1185">Reference proteome</keyword>
<name>A0ABN1UY17_9ACTN</name>